<gene>
    <name evidence="10" type="ORF">GGQ83_001646</name>
</gene>
<evidence type="ECO:0000259" key="9">
    <source>
        <dbReference type="Pfam" id="PF09335"/>
    </source>
</evidence>
<keyword evidence="11" id="KW-1185">Reference proteome</keyword>
<evidence type="ECO:0000256" key="2">
    <source>
        <dbReference type="ARBA" id="ARBA00009458"/>
    </source>
</evidence>
<dbReference type="InterPro" id="IPR020726">
    <property type="entry name" value="Bcl2_BH2_motif_CS"/>
</dbReference>
<dbReference type="InterPro" id="IPR032816">
    <property type="entry name" value="VTT_dom"/>
</dbReference>
<comment type="similarity">
    <text evidence="3 8">Belongs to the DedA family.</text>
</comment>
<feature type="transmembrane region" description="Helical" evidence="8">
    <location>
        <begin position="6"/>
        <end position="25"/>
    </location>
</feature>
<evidence type="ECO:0000256" key="4">
    <source>
        <dbReference type="ARBA" id="ARBA00022475"/>
    </source>
</evidence>
<evidence type="ECO:0000313" key="10">
    <source>
        <dbReference type="EMBL" id="MBB3898209.1"/>
    </source>
</evidence>
<feature type="transmembrane region" description="Helical" evidence="8">
    <location>
        <begin position="175"/>
        <end position="193"/>
    </location>
</feature>
<reference evidence="10 11" key="1">
    <citation type="submission" date="2020-08" db="EMBL/GenBank/DDBJ databases">
        <title>Genomic Encyclopedia of Type Strains, Phase IV (KMG-IV): sequencing the most valuable type-strain genomes for metagenomic binning, comparative biology and taxonomic classification.</title>
        <authorList>
            <person name="Goeker M."/>
        </authorList>
    </citation>
    <scope>NUCLEOTIDE SEQUENCE [LARGE SCALE GENOMIC DNA]</scope>
    <source>
        <strain evidence="10 11">DSM 19979</strain>
    </source>
</reference>
<feature type="domain" description="VTT" evidence="9">
    <location>
        <begin position="36"/>
        <end position="160"/>
    </location>
</feature>
<keyword evidence="5 8" id="KW-0812">Transmembrane</keyword>
<protein>
    <submittedName>
        <fullName evidence="10">Membrane protein DedA with SNARE-associated domain</fullName>
    </submittedName>
</protein>
<dbReference type="PANTHER" id="PTHR30353">
    <property type="entry name" value="INNER MEMBRANE PROTEIN DEDA-RELATED"/>
    <property type="match status" value="1"/>
</dbReference>
<feature type="transmembrane region" description="Helical" evidence="8">
    <location>
        <begin position="140"/>
        <end position="163"/>
    </location>
</feature>
<comment type="similarity">
    <text evidence="2">Belongs to the Bcl-2 family.</text>
</comment>
<name>A0A840A9N0_9PROT</name>
<sequence length="204" mass="22152">MIETVEAWLTAHGGWAPLVVFLLTFLESLPGVSLLVPATALLVMTGALLGAGTLDPWGVVGGAIAGAILGDAVGFWLSRWLGPRAVRRILPRSQRRNYARGLLLFRRWGWAAVFFGRFLGPMRAVAPLLAGVARMRERHFQSANIASAFLWAPAMLLPGYAAARGLEQVAASDHPLLLGAALLTLGGLAWWGWRRWQRRVLPAD</sequence>
<evidence type="ECO:0000256" key="7">
    <source>
        <dbReference type="ARBA" id="ARBA00023136"/>
    </source>
</evidence>
<comment type="subcellular location">
    <subcellularLocation>
        <location evidence="1 8">Cell membrane</location>
        <topology evidence="1 8">Multi-pass membrane protein</topology>
    </subcellularLocation>
</comment>
<dbReference type="Pfam" id="PF09335">
    <property type="entry name" value="VTT_dom"/>
    <property type="match status" value="1"/>
</dbReference>
<dbReference type="RefSeq" id="WP_242534913.1">
    <property type="nucleotide sequence ID" value="NZ_JACIDJ010000002.1"/>
</dbReference>
<accession>A0A840A9N0</accession>
<evidence type="ECO:0000256" key="5">
    <source>
        <dbReference type="ARBA" id="ARBA00022692"/>
    </source>
</evidence>
<dbReference type="Proteomes" id="UP000553193">
    <property type="component" value="Unassembled WGS sequence"/>
</dbReference>
<organism evidence="10 11">
    <name type="scientific">Roseococcus suduntuyensis</name>
    <dbReference type="NCBI Taxonomy" id="455361"/>
    <lineage>
        <taxon>Bacteria</taxon>
        <taxon>Pseudomonadati</taxon>
        <taxon>Pseudomonadota</taxon>
        <taxon>Alphaproteobacteria</taxon>
        <taxon>Acetobacterales</taxon>
        <taxon>Roseomonadaceae</taxon>
        <taxon>Roseococcus</taxon>
    </lineage>
</organism>
<evidence type="ECO:0000313" key="11">
    <source>
        <dbReference type="Proteomes" id="UP000553193"/>
    </source>
</evidence>
<evidence type="ECO:0000256" key="1">
    <source>
        <dbReference type="ARBA" id="ARBA00004651"/>
    </source>
</evidence>
<dbReference type="InterPro" id="IPR032818">
    <property type="entry name" value="DedA-like"/>
</dbReference>
<evidence type="ECO:0000256" key="6">
    <source>
        <dbReference type="ARBA" id="ARBA00022989"/>
    </source>
</evidence>
<feature type="transmembrane region" description="Helical" evidence="8">
    <location>
        <begin position="32"/>
        <end position="51"/>
    </location>
</feature>
<keyword evidence="6 8" id="KW-1133">Transmembrane helix</keyword>
<evidence type="ECO:0000256" key="3">
    <source>
        <dbReference type="ARBA" id="ARBA00010792"/>
    </source>
</evidence>
<feature type="transmembrane region" description="Helical" evidence="8">
    <location>
        <begin position="57"/>
        <end position="77"/>
    </location>
</feature>
<dbReference type="EMBL" id="JACIDJ010000002">
    <property type="protein sequence ID" value="MBB3898209.1"/>
    <property type="molecule type" value="Genomic_DNA"/>
</dbReference>
<dbReference type="GO" id="GO:0005886">
    <property type="term" value="C:plasma membrane"/>
    <property type="evidence" value="ECO:0007669"/>
    <property type="project" value="UniProtKB-SubCell"/>
</dbReference>
<keyword evidence="4 8" id="KW-1003">Cell membrane</keyword>
<evidence type="ECO:0000256" key="8">
    <source>
        <dbReference type="RuleBase" id="RU367016"/>
    </source>
</evidence>
<dbReference type="AlphaFoldDB" id="A0A840A9N0"/>
<dbReference type="PANTHER" id="PTHR30353:SF15">
    <property type="entry name" value="INNER MEMBRANE PROTEIN YABI"/>
    <property type="match status" value="1"/>
</dbReference>
<comment type="caution">
    <text evidence="10">The sequence shown here is derived from an EMBL/GenBank/DDBJ whole genome shotgun (WGS) entry which is preliminary data.</text>
</comment>
<dbReference type="PROSITE" id="PS01258">
    <property type="entry name" value="BH2"/>
    <property type="match status" value="1"/>
</dbReference>
<keyword evidence="7 8" id="KW-0472">Membrane</keyword>
<proteinExistence type="inferred from homology"/>